<organism evidence="1 2">
    <name type="scientific">Ignelater luminosus</name>
    <name type="common">Cucubano</name>
    <name type="synonym">Pyrophorus luminosus</name>
    <dbReference type="NCBI Taxonomy" id="2038154"/>
    <lineage>
        <taxon>Eukaryota</taxon>
        <taxon>Metazoa</taxon>
        <taxon>Ecdysozoa</taxon>
        <taxon>Arthropoda</taxon>
        <taxon>Hexapoda</taxon>
        <taxon>Insecta</taxon>
        <taxon>Pterygota</taxon>
        <taxon>Neoptera</taxon>
        <taxon>Endopterygota</taxon>
        <taxon>Coleoptera</taxon>
        <taxon>Polyphaga</taxon>
        <taxon>Elateriformia</taxon>
        <taxon>Elateroidea</taxon>
        <taxon>Elateridae</taxon>
        <taxon>Agrypninae</taxon>
        <taxon>Pyrophorini</taxon>
        <taxon>Ignelater</taxon>
    </lineage>
</organism>
<dbReference type="AlphaFoldDB" id="A0A8K0G7Y8"/>
<accession>A0A8K0G7Y8</accession>
<keyword evidence="2" id="KW-1185">Reference proteome</keyword>
<gene>
    <name evidence="1" type="ORF">ILUMI_17395</name>
</gene>
<evidence type="ECO:0000313" key="1">
    <source>
        <dbReference type="EMBL" id="KAF2888778.1"/>
    </source>
</evidence>
<protein>
    <submittedName>
        <fullName evidence="1">Uncharacterized protein</fullName>
    </submittedName>
</protein>
<dbReference type="Proteomes" id="UP000801492">
    <property type="component" value="Unassembled WGS sequence"/>
</dbReference>
<proteinExistence type="predicted"/>
<dbReference type="OrthoDB" id="6696428at2759"/>
<comment type="caution">
    <text evidence="1">The sequence shown here is derived from an EMBL/GenBank/DDBJ whole genome shotgun (WGS) entry which is preliminary data.</text>
</comment>
<dbReference type="EMBL" id="VTPC01073883">
    <property type="protein sequence ID" value="KAF2888778.1"/>
    <property type="molecule type" value="Genomic_DNA"/>
</dbReference>
<evidence type="ECO:0000313" key="2">
    <source>
        <dbReference type="Proteomes" id="UP000801492"/>
    </source>
</evidence>
<sequence>MWEEVCKKVNTGQGTTMNKTDSRLLSKSLHEALKAAKGIVGRKRQLETILSYLKSNIEELKTKKGGNLHIKVRWIDGKSAFKGRIRTGIVVNLEHVEPVLFFKDAFLLVKRRIKKALNKHSILRVNFVFCAEYEKKDEENKVIEDIKYFNTRNYIIVQT</sequence>
<name>A0A8K0G7Y8_IGNLU</name>
<reference evidence="1" key="1">
    <citation type="submission" date="2019-08" db="EMBL/GenBank/DDBJ databases">
        <title>The genome of the North American firefly Photinus pyralis.</title>
        <authorList>
            <consortium name="Photinus pyralis genome working group"/>
            <person name="Fallon T.R."/>
            <person name="Sander Lower S.E."/>
            <person name="Weng J.-K."/>
        </authorList>
    </citation>
    <scope>NUCLEOTIDE SEQUENCE</scope>
    <source>
        <strain evidence="1">TRF0915ILg1</strain>
        <tissue evidence="1">Whole body</tissue>
    </source>
</reference>